<feature type="compositionally biased region" description="Acidic residues" evidence="1">
    <location>
        <begin position="1"/>
        <end position="11"/>
    </location>
</feature>
<feature type="compositionally biased region" description="Basic and acidic residues" evidence="1">
    <location>
        <begin position="28"/>
        <end position="49"/>
    </location>
</feature>
<reference evidence="2" key="1">
    <citation type="journal article" date="2015" name="Nature">
        <title>Complex archaea that bridge the gap between prokaryotes and eukaryotes.</title>
        <authorList>
            <person name="Spang A."/>
            <person name="Saw J.H."/>
            <person name="Jorgensen S.L."/>
            <person name="Zaremba-Niedzwiedzka K."/>
            <person name="Martijn J."/>
            <person name="Lind A.E."/>
            <person name="van Eijk R."/>
            <person name="Schleper C."/>
            <person name="Guy L."/>
            <person name="Ettema T.J."/>
        </authorList>
    </citation>
    <scope>NUCLEOTIDE SEQUENCE</scope>
</reference>
<feature type="non-terminal residue" evidence="2">
    <location>
        <position position="1"/>
    </location>
</feature>
<proteinExistence type="predicted"/>
<evidence type="ECO:0000313" key="2">
    <source>
        <dbReference type="EMBL" id="KKN29850.1"/>
    </source>
</evidence>
<organism evidence="2">
    <name type="scientific">marine sediment metagenome</name>
    <dbReference type="NCBI Taxonomy" id="412755"/>
    <lineage>
        <taxon>unclassified sequences</taxon>
        <taxon>metagenomes</taxon>
        <taxon>ecological metagenomes</taxon>
    </lineage>
</organism>
<comment type="caution">
    <text evidence="2">The sequence shown here is derived from an EMBL/GenBank/DDBJ whole genome shotgun (WGS) entry which is preliminary data.</text>
</comment>
<accession>A0A0F9PDH9</accession>
<dbReference type="EMBL" id="LAZR01002454">
    <property type="protein sequence ID" value="KKN29850.1"/>
    <property type="molecule type" value="Genomic_DNA"/>
</dbReference>
<protein>
    <submittedName>
        <fullName evidence="2">Uncharacterized protein</fullName>
    </submittedName>
</protein>
<feature type="region of interest" description="Disordered" evidence="1">
    <location>
        <begin position="1"/>
        <end position="49"/>
    </location>
</feature>
<dbReference type="AlphaFoldDB" id="A0A0F9PDH9"/>
<evidence type="ECO:0000256" key="1">
    <source>
        <dbReference type="SAM" id="MobiDB-lite"/>
    </source>
</evidence>
<name>A0A0F9PDH9_9ZZZZ</name>
<gene>
    <name evidence="2" type="ORF">LCGC14_0840180</name>
</gene>
<sequence>ALQPEDEDEPPDHDRRAENQDPGLAQHLAEEVEHPALVDEADDRRLDRT</sequence>